<sequence length="156" mass="17223">MFNDDSIQLSPILSMDCTKIANCTSKKRVLEIISELAAQQLHISSQIIFDALLTRERLGSTCIGNGVAIPHGKLEKDTQVVGVLIRLVQPIALDAVDHQPVDLIFALLAPLDQDKMHLKILSLVADKLADKAICRRLRAAENDRELYEIITESAIV</sequence>
<dbReference type="CDD" id="cd00211">
    <property type="entry name" value="PTS_IIA_fru"/>
    <property type="match status" value="1"/>
</dbReference>
<dbReference type="Proteomes" id="UP000216438">
    <property type="component" value="Chromosome"/>
</dbReference>
<evidence type="ECO:0000313" key="1">
    <source>
        <dbReference type="EMBL" id="ASX26542.1"/>
    </source>
</evidence>
<dbReference type="NCBIfam" id="NF008145">
    <property type="entry name" value="PRK10896.1"/>
    <property type="match status" value="1"/>
</dbReference>
<proteinExistence type="predicted"/>
<dbReference type="InterPro" id="IPR006320">
    <property type="entry name" value="PTS_Nitro_regul"/>
</dbReference>
<dbReference type="OrthoDB" id="95460at2"/>
<dbReference type="AlphaFoldDB" id="A0A249E0J2"/>
<dbReference type="PROSITE" id="PS51094">
    <property type="entry name" value="PTS_EIIA_TYPE_2"/>
    <property type="match status" value="1"/>
</dbReference>
<dbReference type="Gene3D" id="3.40.930.10">
    <property type="entry name" value="Mannitol-specific EII, Chain A"/>
    <property type="match status" value="1"/>
</dbReference>
<dbReference type="InterPro" id="IPR002178">
    <property type="entry name" value="PTS_EIIA_type-2_dom"/>
</dbReference>
<dbReference type="RefSeq" id="WP_016856824.1">
    <property type="nucleotide sequence ID" value="NZ_CP016303.1"/>
</dbReference>
<reference evidence="2" key="1">
    <citation type="submission" date="2016-06" db="EMBL/GenBank/DDBJ databases">
        <authorList>
            <person name="Chen W."/>
            <person name="Hasegawa D.K."/>
        </authorList>
    </citation>
    <scope>NUCLEOTIDE SEQUENCE [LARGE SCALE GENOMIC DNA]</scope>
    <source>
        <strain evidence="2">MEAM1</strain>
    </source>
</reference>
<evidence type="ECO:0000313" key="2">
    <source>
        <dbReference type="Proteomes" id="UP000216438"/>
    </source>
</evidence>
<organism evidence="1 2">
    <name type="scientific">Candidatus Hamiltonella defensa</name>
    <name type="common">Bemisia tabaci</name>
    <dbReference type="NCBI Taxonomy" id="672795"/>
    <lineage>
        <taxon>Bacteria</taxon>
        <taxon>Pseudomonadati</taxon>
        <taxon>Pseudomonadota</taxon>
        <taxon>Gammaproteobacteria</taxon>
        <taxon>Enterobacterales</taxon>
        <taxon>Enterobacteriaceae</taxon>
        <taxon>aphid secondary symbionts</taxon>
        <taxon>Candidatus Williamhamiltonella</taxon>
    </lineage>
</organism>
<dbReference type="EMBL" id="CP016303">
    <property type="protein sequence ID" value="ASX26542.1"/>
    <property type="molecule type" value="Genomic_DNA"/>
</dbReference>
<dbReference type="GO" id="GO:0009401">
    <property type="term" value="P:phosphoenolpyruvate-dependent sugar phosphotransferase system"/>
    <property type="evidence" value="ECO:0007669"/>
    <property type="project" value="InterPro"/>
</dbReference>
<gene>
    <name evidence="1" type="ORF">BA171_05700</name>
</gene>
<dbReference type="SUPFAM" id="SSF55804">
    <property type="entry name" value="Phoshotransferase/anion transport protein"/>
    <property type="match status" value="1"/>
</dbReference>
<reference evidence="1 2" key="2">
    <citation type="submission" date="2017-09" db="EMBL/GenBank/DDBJ databases">
        <title>The genome of whitefly Bemisia tabaci, a global crop pest, provides novel insights into virus transmission, host adaptation and insecticide resistance.</title>
        <authorList>
            <person name="Kaur N."/>
            <person name="Kliot A."/>
            <person name="Pinheiro P.V."/>
            <person name="Luan J."/>
            <person name="Zheng Y."/>
            <person name="Liu W."/>
            <person name="Sun H."/>
            <person name="Yang X."/>
            <person name="Xu Y."/>
            <person name="Luo Y."/>
            <person name="Kruse A."/>
            <person name="Fisher T.W."/>
            <person name="Nelson D.R."/>
            <person name="Elimelech M."/>
            <person name="MacCoss M."/>
            <person name="Johnson R."/>
            <person name="Cohen E."/>
            <person name="Hunter W.B."/>
            <person name="Brown J.K."/>
            <person name="Jander G."/>
            <person name="Cilia M."/>
            <person name="Douglas A.E."/>
            <person name="Ghanim M."/>
            <person name="Simmons A.M."/>
            <person name="Wintermantel W.M."/>
            <person name="Ling K.-S."/>
            <person name="Fei Z."/>
        </authorList>
    </citation>
    <scope>NUCLEOTIDE SEQUENCE [LARGE SCALE GENOMIC DNA]</scope>
    <source>
        <strain evidence="1 2">MEAM1</strain>
    </source>
</reference>
<dbReference type="GO" id="GO:0008982">
    <property type="term" value="F:protein-N(PI)-phosphohistidine-sugar phosphotransferase activity"/>
    <property type="evidence" value="ECO:0007669"/>
    <property type="project" value="InterPro"/>
</dbReference>
<dbReference type="PANTHER" id="PTHR47738:SF1">
    <property type="entry name" value="NITROGEN REGULATORY PROTEIN"/>
    <property type="match status" value="1"/>
</dbReference>
<dbReference type="InterPro" id="IPR016152">
    <property type="entry name" value="PTrfase/Anion_transptr"/>
</dbReference>
<dbReference type="Pfam" id="PF00359">
    <property type="entry name" value="PTS_EIIA_2"/>
    <property type="match status" value="1"/>
</dbReference>
<dbReference type="PROSITE" id="PS00372">
    <property type="entry name" value="PTS_EIIA_TYPE_2_HIS"/>
    <property type="match status" value="1"/>
</dbReference>
<dbReference type="NCBIfam" id="TIGR01419">
    <property type="entry name" value="nitro_reg_IIA"/>
    <property type="match status" value="1"/>
</dbReference>
<dbReference type="GO" id="GO:0030295">
    <property type="term" value="F:protein kinase activator activity"/>
    <property type="evidence" value="ECO:0007669"/>
    <property type="project" value="TreeGrafter"/>
</dbReference>
<name>A0A249E0J2_9ENTR</name>
<dbReference type="InterPro" id="IPR051541">
    <property type="entry name" value="PTS_SugarTrans_NitroReg"/>
</dbReference>
<protein>
    <submittedName>
        <fullName evidence="1">PTS IIA-like nitrogen-regulatory protein PtsN</fullName>
    </submittedName>
</protein>
<accession>A0A249E0J2</accession>
<dbReference type="PANTHER" id="PTHR47738">
    <property type="entry name" value="PTS SYSTEM FRUCTOSE-LIKE EIIA COMPONENT-RELATED"/>
    <property type="match status" value="1"/>
</dbReference>